<feature type="region of interest" description="Disordered" evidence="6">
    <location>
        <begin position="194"/>
        <end position="241"/>
    </location>
</feature>
<dbReference type="Pfam" id="PF12634">
    <property type="entry name" value="Inp1"/>
    <property type="match status" value="1"/>
</dbReference>
<organism evidence="7 8">
    <name type="scientific">Phyllosticta citriasiana</name>
    <dbReference type="NCBI Taxonomy" id="595635"/>
    <lineage>
        <taxon>Eukaryota</taxon>
        <taxon>Fungi</taxon>
        <taxon>Dikarya</taxon>
        <taxon>Ascomycota</taxon>
        <taxon>Pezizomycotina</taxon>
        <taxon>Dothideomycetes</taxon>
        <taxon>Dothideomycetes incertae sedis</taxon>
        <taxon>Botryosphaeriales</taxon>
        <taxon>Phyllostictaceae</taxon>
        <taxon>Phyllosticta</taxon>
    </lineage>
</organism>
<dbReference type="EMBL" id="JBBPHU010000010">
    <property type="protein sequence ID" value="KAK7512831.1"/>
    <property type="molecule type" value="Genomic_DNA"/>
</dbReference>
<feature type="compositionally biased region" description="Basic and acidic residues" evidence="6">
    <location>
        <begin position="213"/>
        <end position="225"/>
    </location>
</feature>
<evidence type="ECO:0000313" key="8">
    <source>
        <dbReference type="Proteomes" id="UP001363622"/>
    </source>
</evidence>
<name>A0ABR1KIL5_9PEZI</name>
<evidence type="ECO:0000256" key="4">
    <source>
        <dbReference type="ARBA" id="ARBA00021397"/>
    </source>
</evidence>
<comment type="caution">
    <text evidence="7">The sequence shown here is derived from an EMBL/GenBank/DDBJ whole genome shotgun (WGS) entry which is preliminary data.</text>
</comment>
<evidence type="ECO:0000256" key="3">
    <source>
        <dbReference type="ARBA" id="ARBA00010707"/>
    </source>
</evidence>
<dbReference type="InterPro" id="IPR024758">
    <property type="entry name" value="Inp1"/>
</dbReference>
<protein>
    <recommendedName>
        <fullName evidence="4">Inheritance of peroxisomes protein 1</fullName>
    </recommendedName>
</protein>
<accession>A0ABR1KIL5</accession>
<dbReference type="Proteomes" id="UP001363622">
    <property type="component" value="Unassembled WGS sequence"/>
</dbReference>
<keyword evidence="5" id="KW-0472">Membrane</keyword>
<feature type="compositionally biased region" description="Basic residues" evidence="6">
    <location>
        <begin position="199"/>
        <end position="212"/>
    </location>
</feature>
<feature type="compositionally biased region" description="Polar residues" evidence="6">
    <location>
        <begin position="294"/>
        <end position="321"/>
    </location>
</feature>
<keyword evidence="8" id="KW-1185">Reference proteome</keyword>
<evidence type="ECO:0000256" key="1">
    <source>
        <dbReference type="ARBA" id="ARBA00003594"/>
    </source>
</evidence>
<comment type="similarity">
    <text evidence="3">Belongs to the INP1 family.</text>
</comment>
<comment type="subcellular location">
    <subcellularLocation>
        <location evidence="2">Peroxisome membrane</location>
        <topology evidence="2">Peripheral membrane protein</topology>
    </subcellularLocation>
</comment>
<feature type="region of interest" description="Disordered" evidence="6">
    <location>
        <begin position="551"/>
        <end position="595"/>
    </location>
</feature>
<feature type="region of interest" description="Disordered" evidence="6">
    <location>
        <begin position="402"/>
        <end position="421"/>
    </location>
</feature>
<evidence type="ECO:0000256" key="2">
    <source>
        <dbReference type="ARBA" id="ARBA00004421"/>
    </source>
</evidence>
<feature type="compositionally biased region" description="Basic and acidic residues" evidence="6">
    <location>
        <begin position="406"/>
        <end position="421"/>
    </location>
</feature>
<feature type="region of interest" description="Disordered" evidence="6">
    <location>
        <begin position="264"/>
        <end position="321"/>
    </location>
</feature>
<evidence type="ECO:0000256" key="5">
    <source>
        <dbReference type="ARBA" id="ARBA00023136"/>
    </source>
</evidence>
<evidence type="ECO:0000256" key="6">
    <source>
        <dbReference type="SAM" id="MobiDB-lite"/>
    </source>
</evidence>
<feature type="compositionally biased region" description="Polar residues" evidence="6">
    <location>
        <begin position="229"/>
        <end position="241"/>
    </location>
</feature>
<sequence>MSAATGHASIQDPKPIRRSFTAPVARPNNSATRFSDSIPAADGVETLFCHGFARIVLFTAITSPSRPASSASNILSVRDQDALGTVSWGSPTERTVAAGPVRIYRVPGSVAFLHSGSLLHPILPKSQCWCVDGVSKFALRKPAPNSYFRIEFPSDGDENLAKIEELKTVLDKILRYEKTPCPFTRGFHVEIPEAPETPRRRKRPVTPGRPKKWKLDGIWRPEEPVRPMSQGTEISSASDASPISVFSEVDRRASVCSTASAASSVAEDEIALDQKPMEKIRSQEGEKTVDAPASTRSFTAPANLPLATSNAPSLPPESTSNLSSEVASIASTAESFYATPNDSSTMVLEARPSSLYFDAASTRNELKSYLGESLDEARAGAERQENIRPIHHHRRELSELTITPDTRIDEDHPQAVTPTEDRTACAAGLERPASAASIPSLGNSSELDSAIDMSTAEVSPLPERIHLRRLTGTSNPGRRALSPMPPASNLFQPQGNKQSAKHMTSTLVQKTMGLLIGPPAQLVALMLRIAEKITKGFTADTWNLHKGRTIPGAWQLSDDDDDDDDDMQDDWEDDHHEYGIPLRNLAESEAASDVD</sequence>
<gene>
    <name evidence="7" type="ORF">IWZ03DRAFT_315686</name>
</gene>
<feature type="compositionally biased region" description="Basic and acidic residues" evidence="6">
    <location>
        <begin position="275"/>
        <end position="289"/>
    </location>
</feature>
<feature type="compositionally biased region" description="Acidic residues" evidence="6">
    <location>
        <begin position="557"/>
        <end position="572"/>
    </location>
</feature>
<evidence type="ECO:0000313" key="7">
    <source>
        <dbReference type="EMBL" id="KAK7512831.1"/>
    </source>
</evidence>
<reference evidence="7 8" key="1">
    <citation type="submission" date="2024-04" db="EMBL/GenBank/DDBJ databases">
        <title>Phyllosticta paracitricarpa is synonymous to the EU quarantine fungus P. citricarpa based on phylogenomic analyses.</title>
        <authorList>
            <consortium name="Lawrence Berkeley National Laboratory"/>
            <person name="Van Ingen-Buijs V.A."/>
            <person name="Van Westerhoven A.C."/>
            <person name="Haridas S."/>
            <person name="Skiadas P."/>
            <person name="Martin F."/>
            <person name="Groenewald J.Z."/>
            <person name="Crous P.W."/>
            <person name="Seidl M.F."/>
        </authorList>
    </citation>
    <scope>NUCLEOTIDE SEQUENCE [LARGE SCALE GENOMIC DNA]</scope>
    <source>
        <strain evidence="7 8">CBS 123371</strain>
    </source>
</reference>
<proteinExistence type="inferred from homology"/>
<feature type="region of interest" description="Disordered" evidence="6">
    <location>
        <begin position="1"/>
        <end position="23"/>
    </location>
</feature>
<comment type="function">
    <text evidence="1">Required for peroxisome inheritance.</text>
</comment>